<dbReference type="NCBIfam" id="TIGR03905">
    <property type="entry name" value="TIGR03905_4_Cys"/>
    <property type="match status" value="1"/>
</dbReference>
<evidence type="ECO:0000256" key="1">
    <source>
        <dbReference type="ARBA" id="ARBA00007405"/>
    </source>
</evidence>
<organism evidence="7 8">
    <name type="scientific">Pelosinus fermentans JBW45</name>
    <dbReference type="NCBI Taxonomy" id="1192197"/>
    <lineage>
        <taxon>Bacteria</taxon>
        <taxon>Bacillati</taxon>
        <taxon>Bacillota</taxon>
        <taxon>Negativicutes</taxon>
        <taxon>Selenomonadales</taxon>
        <taxon>Sporomusaceae</taxon>
        <taxon>Pelosinus</taxon>
    </lineage>
</organism>
<dbReference type="HOGENOM" id="CLU_176133_0_0_9"/>
<feature type="domain" description="TSCPD" evidence="6">
    <location>
        <begin position="5"/>
        <end position="77"/>
    </location>
</feature>
<dbReference type="OrthoDB" id="9801525at2"/>
<gene>
    <name evidence="7" type="ORF">JBW_00709</name>
</gene>
<sequence>MTTYNTAGVCAKEIDFELKDGIVTNVRFNGGCPGNLQAISVLVEGMPAEEVIKKLKGITCGQKTTSCTDQLVNAILEQMKEKQDKKV</sequence>
<protein>
    <recommendedName>
        <fullName evidence="2">ribonucleoside-diphosphate reductase</fullName>
        <ecNumber evidence="2">1.17.4.1</ecNumber>
    </recommendedName>
</protein>
<dbReference type="GO" id="GO:0000166">
    <property type="term" value="F:nucleotide binding"/>
    <property type="evidence" value="ECO:0007669"/>
    <property type="project" value="UniProtKB-KW"/>
</dbReference>
<reference evidence="8" key="2">
    <citation type="submission" date="2015-02" db="EMBL/GenBank/DDBJ databases">
        <title>Complete Genome Sequence of Pelosinus fermentans JBW45.</title>
        <authorList>
            <person name="De Leon K.B."/>
            <person name="Utturkar S.M."/>
            <person name="Camilleri L.B."/>
            <person name="Arkin A.P."/>
            <person name="Fields M.W."/>
            <person name="Brown S.D."/>
            <person name="Wall J.D."/>
        </authorList>
    </citation>
    <scope>NUCLEOTIDE SEQUENCE [LARGE SCALE GENOMIC DNA]</scope>
    <source>
        <strain evidence="8">JBW45</strain>
    </source>
</reference>
<dbReference type="EC" id="1.17.4.1" evidence="2"/>
<dbReference type="Pfam" id="PF12637">
    <property type="entry name" value="TSCPD"/>
    <property type="match status" value="1"/>
</dbReference>
<dbReference type="Proteomes" id="UP000005361">
    <property type="component" value="Chromosome"/>
</dbReference>
<evidence type="ECO:0000259" key="6">
    <source>
        <dbReference type="Pfam" id="PF12637"/>
    </source>
</evidence>
<comment type="similarity">
    <text evidence="1">Belongs to the ribonucleoside diphosphate reductase class-2 family.</text>
</comment>
<dbReference type="GO" id="GO:0004748">
    <property type="term" value="F:ribonucleoside-diphosphate reductase activity, thioredoxin disulfide as acceptor"/>
    <property type="evidence" value="ECO:0007669"/>
    <property type="project" value="UniProtKB-EC"/>
</dbReference>
<evidence type="ECO:0000256" key="5">
    <source>
        <dbReference type="ARBA" id="ARBA00047754"/>
    </source>
</evidence>
<dbReference type="EMBL" id="CP010978">
    <property type="protein sequence ID" value="AJQ26061.1"/>
    <property type="molecule type" value="Genomic_DNA"/>
</dbReference>
<reference evidence="7 8" key="1">
    <citation type="journal article" date="2015" name="Genome Announc.">
        <title>Complete Genome Sequence of Pelosinus fermentans JBW45, a Member of a Remarkably Competitive Group of Negativicutes in the Firmicutes Phylum.</title>
        <authorList>
            <person name="De Leon K.B."/>
            <person name="Utturkar S.M."/>
            <person name="Camilleri L.B."/>
            <person name="Elias D.A."/>
            <person name="Arkin A.P."/>
            <person name="Fields M.W."/>
            <person name="Brown S.D."/>
            <person name="Wall J.D."/>
        </authorList>
    </citation>
    <scope>NUCLEOTIDE SEQUENCE [LARGE SCALE GENOMIC DNA]</scope>
    <source>
        <strain evidence="7 8">JBW45</strain>
    </source>
</reference>
<dbReference type="GO" id="GO:0071897">
    <property type="term" value="P:DNA biosynthetic process"/>
    <property type="evidence" value="ECO:0007669"/>
    <property type="project" value="UniProtKB-KW"/>
</dbReference>
<name>I8TW38_9FIRM</name>
<accession>I8TW38</accession>
<dbReference type="KEGG" id="pft:JBW_00709"/>
<evidence type="ECO:0000256" key="4">
    <source>
        <dbReference type="ARBA" id="ARBA00022741"/>
    </source>
</evidence>
<evidence type="ECO:0000256" key="3">
    <source>
        <dbReference type="ARBA" id="ARBA00022634"/>
    </source>
</evidence>
<dbReference type="InterPro" id="IPR024434">
    <property type="entry name" value="TSCPD_dom"/>
</dbReference>
<evidence type="ECO:0000256" key="2">
    <source>
        <dbReference type="ARBA" id="ARBA00012274"/>
    </source>
</evidence>
<evidence type="ECO:0000313" key="7">
    <source>
        <dbReference type="EMBL" id="AJQ26061.1"/>
    </source>
</evidence>
<dbReference type="RefSeq" id="WP_007959137.1">
    <property type="nucleotide sequence ID" value="NZ_CP010978.1"/>
</dbReference>
<comment type="catalytic activity">
    <reaction evidence="5">
        <text>a 2'-deoxyribonucleoside 5'-diphosphate + [thioredoxin]-disulfide + H2O = a ribonucleoside 5'-diphosphate + [thioredoxin]-dithiol</text>
        <dbReference type="Rhea" id="RHEA:23252"/>
        <dbReference type="Rhea" id="RHEA-COMP:10698"/>
        <dbReference type="Rhea" id="RHEA-COMP:10700"/>
        <dbReference type="ChEBI" id="CHEBI:15377"/>
        <dbReference type="ChEBI" id="CHEBI:29950"/>
        <dbReference type="ChEBI" id="CHEBI:50058"/>
        <dbReference type="ChEBI" id="CHEBI:57930"/>
        <dbReference type="ChEBI" id="CHEBI:73316"/>
        <dbReference type="EC" id="1.17.4.1"/>
    </reaction>
</comment>
<keyword evidence="3" id="KW-0237">DNA synthesis</keyword>
<dbReference type="STRING" id="1192197.JBW_00709"/>
<dbReference type="InterPro" id="IPR023806">
    <property type="entry name" value="CHP03905"/>
</dbReference>
<dbReference type="AlphaFoldDB" id="I8TW38"/>
<proteinExistence type="inferred from homology"/>
<evidence type="ECO:0000313" key="8">
    <source>
        <dbReference type="Proteomes" id="UP000005361"/>
    </source>
</evidence>
<keyword evidence="4" id="KW-0547">Nucleotide-binding</keyword>